<organism evidence="2">
    <name type="scientific">Lepeophtheirus salmonis</name>
    <name type="common">Salmon louse</name>
    <name type="synonym">Caligus salmonis</name>
    <dbReference type="NCBI Taxonomy" id="72036"/>
    <lineage>
        <taxon>Eukaryota</taxon>
        <taxon>Metazoa</taxon>
        <taxon>Ecdysozoa</taxon>
        <taxon>Arthropoda</taxon>
        <taxon>Crustacea</taxon>
        <taxon>Multicrustacea</taxon>
        <taxon>Hexanauplia</taxon>
        <taxon>Copepoda</taxon>
        <taxon>Siphonostomatoida</taxon>
        <taxon>Caligidae</taxon>
        <taxon>Lepeophtheirus</taxon>
    </lineage>
</organism>
<keyword evidence="1" id="KW-0812">Transmembrane</keyword>
<accession>A0A0K2V7V3</accession>
<dbReference type="EMBL" id="HACA01029208">
    <property type="protein sequence ID" value="CDW46569.1"/>
    <property type="molecule type" value="Transcribed_RNA"/>
</dbReference>
<name>A0A0K2V7V3_LEPSM</name>
<dbReference type="AlphaFoldDB" id="A0A0K2V7V3"/>
<keyword evidence="1" id="KW-0472">Membrane</keyword>
<proteinExistence type="predicted"/>
<protein>
    <submittedName>
        <fullName evidence="2">Uncharacterized protein</fullName>
    </submittedName>
</protein>
<keyword evidence="1" id="KW-1133">Transmembrane helix</keyword>
<evidence type="ECO:0000256" key="1">
    <source>
        <dbReference type="SAM" id="Phobius"/>
    </source>
</evidence>
<evidence type="ECO:0000313" key="2">
    <source>
        <dbReference type="EMBL" id="CDW46569.1"/>
    </source>
</evidence>
<feature type="transmembrane region" description="Helical" evidence="1">
    <location>
        <begin position="6"/>
        <end position="27"/>
    </location>
</feature>
<reference evidence="2" key="1">
    <citation type="submission" date="2014-05" db="EMBL/GenBank/DDBJ databases">
        <authorList>
            <person name="Chronopoulou M."/>
        </authorList>
    </citation>
    <scope>NUCLEOTIDE SEQUENCE</scope>
    <source>
        <tissue evidence="2">Whole organism</tissue>
    </source>
</reference>
<sequence length="53" mass="6327">MEANNYFLRLFLLPICILTVYLLIIPLQTLSTKFMYQQSCYEVDFRNDSKVCI</sequence>